<dbReference type="Proteomes" id="UP000029093">
    <property type="component" value="Unassembled WGS sequence"/>
</dbReference>
<dbReference type="OrthoDB" id="163636at2"/>
<dbReference type="EMBL" id="JGYQ01000015">
    <property type="protein sequence ID" value="KFI47085.1"/>
    <property type="molecule type" value="Genomic_DNA"/>
</dbReference>
<dbReference type="PANTHER" id="PTHR34472">
    <property type="entry name" value="SULFUR CARRIER PROTEIN THIS"/>
    <property type="match status" value="1"/>
</dbReference>
<accession>A0A086ZKN5</accession>
<dbReference type="InterPro" id="IPR003749">
    <property type="entry name" value="ThiS/MoaD-like"/>
</dbReference>
<dbReference type="InterPro" id="IPR016155">
    <property type="entry name" value="Mopterin_synth/thiamin_S_b"/>
</dbReference>
<dbReference type="InterPro" id="IPR012675">
    <property type="entry name" value="Beta-grasp_dom_sf"/>
</dbReference>
<dbReference type="NCBIfam" id="TIGR01683">
    <property type="entry name" value="thiS"/>
    <property type="match status" value="1"/>
</dbReference>
<name>A0A086ZKN5_9BIFI</name>
<dbReference type="AlphaFoldDB" id="A0A086ZKN5"/>
<dbReference type="PANTHER" id="PTHR34472:SF1">
    <property type="entry name" value="SULFUR CARRIER PROTEIN THIS"/>
    <property type="match status" value="1"/>
</dbReference>
<dbReference type="Pfam" id="PF02597">
    <property type="entry name" value="ThiS"/>
    <property type="match status" value="1"/>
</dbReference>
<dbReference type="SUPFAM" id="SSF54285">
    <property type="entry name" value="MoaD/ThiS"/>
    <property type="match status" value="1"/>
</dbReference>
<reference evidence="1 2" key="1">
    <citation type="submission" date="2014-03" db="EMBL/GenBank/DDBJ databases">
        <title>Genomics of Bifidobacteria.</title>
        <authorList>
            <person name="Ventura M."/>
            <person name="Milani C."/>
            <person name="Lugli G.A."/>
        </authorList>
    </citation>
    <scope>NUCLEOTIDE SEQUENCE [LARGE SCALE GENOMIC DNA]</scope>
    <source>
        <strain evidence="1 2">LMG 10736</strain>
    </source>
</reference>
<dbReference type="InterPro" id="IPR010035">
    <property type="entry name" value="Thi_S"/>
</dbReference>
<gene>
    <name evidence="1" type="ORF">BBOU_1057</name>
</gene>
<organism evidence="1 2">
    <name type="scientific">Bifidobacterium boum</name>
    <dbReference type="NCBI Taxonomy" id="78343"/>
    <lineage>
        <taxon>Bacteria</taxon>
        <taxon>Bacillati</taxon>
        <taxon>Actinomycetota</taxon>
        <taxon>Actinomycetes</taxon>
        <taxon>Bifidobacteriales</taxon>
        <taxon>Bifidobacteriaceae</taxon>
        <taxon>Bifidobacterium</taxon>
    </lineage>
</organism>
<evidence type="ECO:0000313" key="2">
    <source>
        <dbReference type="Proteomes" id="UP000029093"/>
    </source>
</evidence>
<dbReference type="Gene3D" id="3.10.20.30">
    <property type="match status" value="1"/>
</dbReference>
<dbReference type="CDD" id="cd00565">
    <property type="entry name" value="Ubl_ThiS"/>
    <property type="match status" value="1"/>
</dbReference>
<sequence>MIVNGQRETLEAPISVTELIEERGLRPERVAVELNGDIVPRNKRSEVMLHDGDTVEIVTFVQGG</sequence>
<comment type="caution">
    <text evidence="1">The sequence shown here is derived from an EMBL/GenBank/DDBJ whole genome shotgun (WGS) entry which is preliminary data.</text>
</comment>
<keyword evidence="2" id="KW-1185">Reference proteome</keyword>
<proteinExistence type="predicted"/>
<protein>
    <submittedName>
        <fullName evidence="1">Thiamine biosynthesis protein ThiS</fullName>
    </submittedName>
</protein>
<evidence type="ECO:0000313" key="1">
    <source>
        <dbReference type="EMBL" id="KFI47085.1"/>
    </source>
</evidence>